<dbReference type="PANTHER" id="PTHR12883">
    <property type="entry name" value="ADIPOCYTE-SPECIFIC PROTEIN 4-RELATED"/>
    <property type="match status" value="1"/>
</dbReference>
<evidence type="ECO:0000256" key="1">
    <source>
        <dbReference type="ARBA" id="ARBA00022692"/>
    </source>
</evidence>
<dbReference type="Proteomes" id="UP000597762">
    <property type="component" value="Unassembled WGS sequence"/>
</dbReference>
<evidence type="ECO:0000256" key="2">
    <source>
        <dbReference type="ARBA" id="ARBA00022989"/>
    </source>
</evidence>
<organism evidence="10 11">
    <name type="scientific">Acanthosepion pharaonis</name>
    <name type="common">Pharaoh cuttlefish</name>
    <name type="synonym">Sepia pharaonis</name>
    <dbReference type="NCBI Taxonomy" id="158019"/>
    <lineage>
        <taxon>Eukaryota</taxon>
        <taxon>Metazoa</taxon>
        <taxon>Spiralia</taxon>
        <taxon>Lophotrochozoa</taxon>
        <taxon>Mollusca</taxon>
        <taxon>Cephalopoda</taxon>
        <taxon>Coleoidea</taxon>
        <taxon>Decapodiformes</taxon>
        <taxon>Sepiida</taxon>
        <taxon>Sepiina</taxon>
        <taxon>Sepiidae</taxon>
        <taxon>Acanthosepion</taxon>
    </lineage>
</organism>
<dbReference type="AlphaFoldDB" id="A0A812EDZ4"/>
<comment type="subcellular location">
    <subcellularLocation>
        <location evidence="4">Rough endoplasmic reticulum membrane</location>
        <topology evidence="4">Single-pass type I membrane protein</topology>
    </subcellularLocation>
</comment>
<name>A0A812EDZ4_ACAPH</name>
<keyword evidence="3" id="KW-0472">Membrane</keyword>
<accession>A0A812EDZ4</accession>
<evidence type="ECO:0000256" key="8">
    <source>
        <dbReference type="SAM" id="MobiDB-lite"/>
    </source>
</evidence>
<keyword evidence="11" id="KW-1185">Reference proteome</keyword>
<dbReference type="OrthoDB" id="10039147at2759"/>
<evidence type="ECO:0000256" key="5">
    <source>
        <dbReference type="ARBA" id="ARBA00034746"/>
    </source>
</evidence>
<evidence type="ECO:0000256" key="6">
    <source>
        <dbReference type="ARBA" id="ARBA00034875"/>
    </source>
</evidence>
<feature type="compositionally biased region" description="Basic and acidic residues" evidence="8">
    <location>
        <begin position="406"/>
        <end position="425"/>
    </location>
</feature>
<evidence type="ECO:0000313" key="10">
    <source>
        <dbReference type="EMBL" id="CAE1318742.1"/>
    </source>
</evidence>
<keyword evidence="9" id="KW-0732">Signal</keyword>
<evidence type="ECO:0000256" key="7">
    <source>
        <dbReference type="ARBA" id="ARBA00034902"/>
    </source>
</evidence>
<feature type="region of interest" description="Disordered" evidence="8">
    <location>
        <begin position="406"/>
        <end position="486"/>
    </location>
</feature>
<feature type="compositionally biased region" description="Low complexity" evidence="8">
    <location>
        <begin position="63"/>
        <end position="74"/>
    </location>
</feature>
<dbReference type="GO" id="GO:0030867">
    <property type="term" value="C:rough endoplasmic reticulum membrane"/>
    <property type="evidence" value="ECO:0007669"/>
    <property type="project" value="UniProtKB-SubCell"/>
</dbReference>
<evidence type="ECO:0000256" key="4">
    <source>
        <dbReference type="ARBA" id="ARBA00034697"/>
    </source>
</evidence>
<dbReference type="InterPro" id="IPR012879">
    <property type="entry name" value="CCDC47"/>
</dbReference>
<evidence type="ECO:0000313" key="11">
    <source>
        <dbReference type="Proteomes" id="UP000597762"/>
    </source>
</evidence>
<evidence type="ECO:0000256" key="3">
    <source>
        <dbReference type="ARBA" id="ARBA00023136"/>
    </source>
</evidence>
<gene>
    <name evidence="10" type="ORF">SPHA_69200</name>
</gene>
<feature type="compositionally biased region" description="Basic residues" evidence="8">
    <location>
        <begin position="472"/>
        <end position="486"/>
    </location>
</feature>
<dbReference type="PANTHER" id="PTHR12883:SF0">
    <property type="entry name" value="PAT COMPLEX SUBUNIT CCDC47"/>
    <property type="match status" value="1"/>
</dbReference>
<sequence length="486" mass="56104">MCFFFLFHILCIERVNSSRKWSCVYKTMNLLSLKNLMKKINLTLIPPRPTIIIFVISSSNHSNCNSSSSNNNNNPRSQRWIPDAADDDDDATVETEDDENYYLRDGEEFEGFEDKDKNFGKGKSQEPAPGLTISNIPYHLHTNWDSFYMEMLMLAGLCAYFLNFLAGKTKNHKLAQAWLNGHKELLYSNFFIVGDDGATKDAQSGMLIKESENVYALWCSGRVSVEGMLVELKFIKRQDLVNTIARAFKPASDQIVVTVDMEPNAMDKFVLCVAQKKICAKLHRDMYDLSQFCLEKKSPEKFELPSTYQLLSEIGEATAAVLDKRVCHILTKYEGFVEYIHFSDMFSGPKSQEETTPQKMPNSKPVLIFCFNVPGRGRTSTSDMEGMKPLMQMIFHCIDKVSRMQLSKDARQKAERNRQKAEEAFLKAAHAQRQEAAQARREEKRRAEKEKIMNEDDPDKTRKWEERESKRDMKRKQPKMKRMTRS</sequence>
<comment type="caution">
    <text evidence="10">The sequence shown here is derived from an EMBL/GenBank/DDBJ whole genome shotgun (WGS) entry which is preliminary data.</text>
</comment>
<dbReference type="Pfam" id="PF07946">
    <property type="entry name" value="CCDC47"/>
    <property type="match status" value="1"/>
</dbReference>
<keyword evidence="2" id="KW-1133">Transmembrane helix</keyword>
<evidence type="ECO:0000256" key="9">
    <source>
        <dbReference type="SAM" id="SignalP"/>
    </source>
</evidence>
<dbReference type="GO" id="GO:0005509">
    <property type="term" value="F:calcium ion binding"/>
    <property type="evidence" value="ECO:0007669"/>
    <property type="project" value="InterPro"/>
</dbReference>
<feature type="chain" id="PRO_5032781737" description="PAT complex subunit CCDC47" evidence="9">
    <location>
        <begin position="18"/>
        <end position="486"/>
    </location>
</feature>
<comment type="similarity">
    <text evidence="5">Belongs to the CCDC47 family.</text>
</comment>
<keyword evidence="1" id="KW-0812">Transmembrane</keyword>
<feature type="compositionally biased region" description="Basic and acidic residues" evidence="8">
    <location>
        <begin position="438"/>
        <end position="471"/>
    </location>
</feature>
<protein>
    <recommendedName>
        <fullName evidence="6">PAT complex subunit CCDC47</fullName>
    </recommendedName>
    <alternativeName>
        <fullName evidence="7">Coiled-coil domain-containing protein 47</fullName>
    </alternativeName>
</protein>
<dbReference type="EMBL" id="CAHIKZ030005066">
    <property type="protein sequence ID" value="CAE1318742.1"/>
    <property type="molecule type" value="Genomic_DNA"/>
</dbReference>
<dbReference type="GO" id="GO:0032469">
    <property type="term" value="P:endoplasmic reticulum calcium ion homeostasis"/>
    <property type="evidence" value="ECO:0007669"/>
    <property type="project" value="InterPro"/>
</dbReference>
<feature type="signal peptide" evidence="9">
    <location>
        <begin position="1"/>
        <end position="17"/>
    </location>
</feature>
<feature type="region of interest" description="Disordered" evidence="8">
    <location>
        <begin position="63"/>
        <end position="90"/>
    </location>
</feature>
<proteinExistence type="inferred from homology"/>
<reference evidence="10" key="1">
    <citation type="submission" date="2021-01" db="EMBL/GenBank/DDBJ databases">
        <authorList>
            <person name="Li R."/>
            <person name="Bekaert M."/>
        </authorList>
    </citation>
    <scope>NUCLEOTIDE SEQUENCE</scope>
    <source>
        <strain evidence="10">Farmed</strain>
    </source>
</reference>